<reference evidence="1" key="1">
    <citation type="journal article" date="2003" name="Genome Biol.">
        <title>An integrated gene annotation and transcriptional profiling approach towards the full gene content of the Drosophila genome.</title>
        <authorList>
            <person name="Hild M."/>
            <person name="Beckmann B."/>
            <person name="Haas S.A."/>
            <person name="Koch B."/>
            <person name="Solovyev V."/>
            <person name="Busold C."/>
            <person name="Fellenberg K."/>
            <person name="Boutros M."/>
            <person name="Vingron M."/>
            <person name="Sauer F."/>
            <person name="Hoheisel J.D."/>
            <person name="Paro R."/>
        </authorList>
    </citation>
    <scope>NUCLEOTIDE SEQUENCE</scope>
</reference>
<accession>Q6ILY9</accession>
<protein>
    <submittedName>
        <fullName evidence="1">HDC08074</fullName>
    </submittedName>
</protein>
<gene>
    <name evidence="1" type="ORF">HDC08074</name>
</gene>
<name>Q6ILY9_DROME</name>
<dbReference type="AlphaFoldDB" id="Q6ILY9"/>
<proteinExistence type="predicted"/>
<sequence>MFSHLGDLLTESRNSLLWIRGNRGNRENRAEETLWRLAICQAAERPVIKATITGTLDGVLDDGDML</sequence>
<dbReference type="EMBL" id="BK001877">
    <property type="protein sequence ID" value="DAA02723.1"/>
    <property type="molecule type" value="Genomic_DNA"/>
</dbReference>
<organism evidence="1">
    <name type="scientific">Drosophila melanogaster</name>
    <name type="common">Fruit fly</name>
    <dbReference type="NCBI Taxonomy" id="7227"/>
    <lineage>
        <taxon>Eukaryota</taxon>
        <taxon>Metazoa</taxon>
        <taxon>Ecdysozoa</taxon>
        <taxon>Arthropoda</taxon>
        <taxon>Hexapoda</taxon>
        <taxon>Insecta</taxon>
        <taxon>Pterygota</taxon>
        <taxon>Neoptera</taxon>
        <taxon>Endopterygota</taxon>
        <taxon>Diptera</taxon>
        <taxon>Brachycera</taxon>
        <taxon>Muscomorpha</taxon>
        <taxon>Ephydroidea</taxon>
        <taxon>Drosophilidae</taxon>
        <taxon>Drosophila</taxon>
        <taxon>Sophophora</taxon>
    </lineage>
</organism>
<evidence type="ECO:0000313" key="1">
    <source>
        <dbReference type="EMBL" id="DAA02723.1"/>
    </source>
</evidence>